<reference evidence="5 6" key="1">
    <citation type="submission" date="2018-12" db="EMBL/GenBank/DDBJ databases">
        <title>Complete genome sequence of Flaviflexus sp. H23T48.</title>
        <authorList>
            <person name="Bae J.-W."/>
            <person name="Lee J.-Y."/>
        </authorList>
    </citation>
    <scope>NUCLEOTIDE SEQUENCE [LARGE SCALE GENOMIC DNA]</scope>
    <source>
        <strain evidence="5 6">H23T48</strain>
    </source>
</reference>
<evidence type="ECO:0000313" key="5">
    <source>
        <dbReference type="EMBL" id="AZQ76952.1"/>
    </source>
</evidence>
<dbReference type="Proteomes" id="UP000280344">
    <property type="component" value="Chromosome"/>
</dbReference>
<gene>
    <name evidence="5" type="ORF">EJ997_05990</name>
</gene>
<dbReference type="RefSeq" id="WP_126703758.1">
    <property type="nucleotide sequence ID" value="NZ_CP034593.1"/>
</dbReference>
<dbReference type="GO" id="GO:0006355">
    <property type="term" value="P:regulation of DNA-templated transcription"/>
    <property type="evidence" value="ECO:0007669"/>
    <property type="project" value="InterPro"/>
</dbReference>
<dbReference type="PANTHER" id="PTHR44688">
    <property type="entry name" value="DNA-BINDING TRANSCRIPTIONAL ACTIVATOR DEVR_DOSR"/>
    <property type="match status" value="1"/>
</dbReference>
<keyword evidence="1" id="KW-0805">Transcription regulation</keyword>
<evidence type="ECO:0000256" key="1">
    <source>
        <dbReference type="ARBA" id="ARBA00023015"/>
    </source>
</evidence>
<dbReference type="AlphaFoldDB" id="A0A3Q9G7K0"/>
<evidence type="ECO:0000256" key="3">
    <source>
        <dbReference type="ARBA" id="ARBA00023163"/>
    </source>
</evidence>
<dbReference type="Gene3D" id="1.10.10.10">
    <property type="entry name" value="Winged helix-like DNA-binding domain superfamily/Winged helix DNA-binding domain"/>
    <property type="match status" value="1"/>
</dbReference>
<dbReference type="InterPro" id="IPR049945">
    <property type="entry name" value="AAA_22"/>
</dbReference>
<dbReference type="InterPro" id="IPR059106">
    <property type="entry name" value="WHD_MalT"/>
</dbReference>
<organism evidence="5 6">
    <name type="scientific">Flaviflexus ciconiae</name>
    <dbReference type="NCBI Taxonomy" id="2496867"/>
    <lineage>
        <taxon>Bacteria</taxon>
        <taxon>Bacillati</taxon>
        <taxon>Actinomycetota</taxon>
        <taxon>Actinomycetes</taxon>
        <taxon>Actinomycetales</taxon>
        <taxon>Actinomycetaceae</taxon>
        <taxon>Flaviflexus</taxon>
    </lineage>
</organism>
<dbReference type="CDD" id="cd06170">
    <property type="entry name" value="LuxR_C_like"/>
    <property type="match status" value="1"/>
</dbReference>
<name>A0A3Q9G7K0_9ACTO</name>
<dbReference type="PROSITE" id="PS50043">
    <property type="entry name" value="HTH_LUXR_2"/>
    <property type="match status" value="1"/>
</dbReference>
<evidence type="ECO:0000259" key="4">
    <source>
        <dbReference type="PROSITE" id="PS50043"/>
    </source>
</evidence>
<dbReference type="Pfam" id="PF00196">
    <property type="entry name" value="GerE"/>
    <property type="match status" value="1"/>
</dbReference>
<keyword evidence="6" id="KW-1185">Reference proteome</keyword>
<feature type="domain" description="HTH luxR-type" evidence="4">
    <location>
        <begin position="803"/>
        <end position="866"/>
    </location>
</feature>
<evidence type="ECO:0000256" key="2">
    <source>
        <dbReference type="ARBA" id="ARBA00023125"/>
    </source>
</evidence>
<keyword evidence="2" id="KW-0238">DNA-binding</keyword>
<dbReference type="SMART" id="SM00421">
    <property type="entry name" value="HTH_LUXR"/>
    <property type="match status" value="1"/>
</dbReference>
<protein>
    <recommendedName>
        <fullName evidence="4">HTH luxR-type domain-containing protein</fullName>
    </recommendedName>
</protein>
<dbReference type="PRINTS" id="PR00038">
    <property type="entry name" value="HTHLUXR"/>
</dbReference>
<dbReference type="Pfam" id="PF13401">
    <property type="entry name" value="AAA_22"/>
    <property type="match status" value="1"/>
</dbReference>
<proteinExistence type="predicted"/>
<dbReference type="InterPro" id="IPR027417">
    <property type="entry name" value="P-loop_NTPase"/>
</dbReference>
<dbReference type="Gene3D" id="3.40.50.300">
    <property type="entry name" value="P-loop containing nucleotide triphosphate hydrolases"/>
    <property type="match status" value="1"/>
</dbReference>
<dbReference type="InterPro" id="IPR000792">
    <property type="entry name" value="Tscrpt_reg_LuxR_C"/>
</dbReference>
<dbReference type="InterPro" id="IPR036388">
    <property type="entry name" value="WH-like_DNA-bd_sf"/>
</dbReference>
<dbReference type="InterPro" id="IPR016032">
    <property type="entry name" value="Sig_transdc_resp-reg_C-effctor"/>
</dbReference>
<sequence>MPGDSLHPLPAVARFFVTAPEVSGREILRHELFEIITSSVREYPISVIEAPSGFGKTTALSLWAKEREEPTVWLTLGQEGKTTTQLFAYLLAALQRTFPESDDLSKLVLDVQDGAESLQPVLESLLDAIPSAGTTAVIIDEAQASSQDALNNIVVPLARYSGGRIRFILSGTGRLSKWMANPLAKGEAIRLANVAFPFTQNEVKELVALSSDAGADAALRLWEETGGWPVAVRLLLQIGAVEHPPVNLKEHTPPSVLTDYIEAEILEKIRPELREFILDAVIADRVNESLASEMTGSHLAASYLEECRTGGLFLDSFQYNGGGTVYRWHSTFALSCREIAERTDPARVQAVHRRAAGWMADPYPAEAIFHALQTGDDDFAVAMINEVWMPLVMHGHTDRLEERCLQLPRSRQHDASIMHIRSVCRHIAGDTITSELLRTHADAALERLSGDELKQSPTTMIFTNLQILSGHAELTETVAEAEKILAKAALSKSQHLHYMYVVGSTMIRLRTNPRRAIELLTAATMGAREMGLPRLAHRAAAMNALALAFVGKFHAARQIIDRESADNPSMFDPIDGSVVYWSSMFVAYWQGDIDQLIRDARVLDSSQQKATWRTGMGRLYFAATATIARHDLLDEALVMLDKIPDTVEHGLPWPAYKAIAHAGILWARGKRPAAVQALERIGSHDGITTVLSMAAEMWRRLGYPNRALKLISKIDKNQLTNYTASSIQFTQAVIAWDKGDQTLAHNLLDSCLTLAVPESIASPFVGLDESSRALILAHIDRGTPHEHFLTERLATSPSHVVSTLEPNRDLSRRETEILQYLATPMSAEEIAESLFISPATVRSHQRSIYRKLGVKRRRDAVRVGLQ</sequence>
<dbReference type="OrthoDB" id="136365at2"/>
<dbReference type="GO" id="GO:0003677">
    <property type="term" value="F:DNA binding"/>
    <property type="evidence" value="ECO:0007669"/>
    <property type="project" value="UniProtKB-KW"/>
</dbReference>
<dbReference type="EMBL" id="CP034593">
    <property type="protein sequence ID" value="AZQ76952.1"/>
    <property type="molecule type" value="Genomic_DNA"/>
</dbReference>
<dbReference type="GO" id="GO:0016887">
    <property type="term" value="F:ATP hydrolysis activity"/>
    <property type="evidence" value="ECO:0007669"/>
    <property type="project" value="InterPro"/>
</dbReference>
<accession>A0A3Q9G7K0</accession>
<dbReference type="KEGG" id="flh:EJ997_05990"/>
<dbReference type="SUPFAM" id="SSF52540">
    <property type="entry name" value="P-loop containing nucleoside triphosphate hydrolases"/>
    <property type="match status" value="1"/>
</dbReference>
<dbReference type="Pfam" id="PF25873">
    <property type="entry name" value="WHD_MalT"/>
    <property type="match status" value="1"/>
</dbReference>
<dbReference type="PANTHER" id="PTHR44688:SF16">
    <property type="entry name" value="DNA-BINDING TRANSCRIPTIONAL ACTIVATOR DEVR_DOSR"/>
    <property type="match status" value="1"/>
</dbReference>
<keyword evidence="3" id="KW-0804">Transcription</keyword>
<dbReference type="SUPFAM" id="SSF46894">
    <property type="entry name" value="C-terminal effector domain of the bipartite response regulators"/>
    <property type="match status" value="1"/>
</dbReference>
<evidence type="ECO:0000313" key="6">
    <source>
        <dbReference type="Proteomes" id="UP000280344"/>
    </source>
</evidence>